<dbReference type="Pfam" id="PF13927">
    <property type="entry name" value="Ig_3"/>
    <property type="match status" value="1"/>
</dbReference>
<dbReference type="InterPro" id="IPR013783">
    <property type="entry name" value="Ig-like_fold"/>
</dbReference>
<keyword evidence="2" id="KW-0732">Signal</keyword>
<dbReference type="PROSITE" id="PS50835">
    <property type="entry name" value="IG_LIKE"/>
    <property type="match status" value="1"/>
</dbReference>
<dbReference type="SUPFAM" id="SSF48726">
    <property type="entry name" value="Immunoglobulin"/>
    <property type="match status" value="1"/>
</dbReference>
<accession>A0A0B7AXX7</accession>
<dbReference type="SMART" id="SM00408">
    <property type="entry name" value="IGc2"/>
    <property type="match status" value="1"/>
</dbReference>
<dbReference type="InterPro" id="IPR003599">
    <property type="entry name" value="Ig_sub"/>
</dbReference>
<dbReference type="InterPro" id="IPR003598">
    <property type="entry name" value="Ig_sub2"/>
</dbReference>
<reference evidence="4" key="1">
    <citation type="submission" date="2014-12" db="EMBL/GenBank/DDBJ databases">
        <title>Insight into the proteome of Arion vulgaris.</title>
        <authorList>
            <person name="Aradska J."/>
            <person name="Bulat T."/>
            <person name="Smidak R."/>
            <person name="Sarate P."/>
            <person name="Gangsoo J."/>
            <person name="Sialana F."/>
            <person name="Bilban M."/>
            <person name="Lubec G."/>
        </authorList>
    </citation>
    <scope>NUCLEOTIDE SEQUENCE</scope>
    <source>
        <tissue evidence="4">Skin</tissue>
    </source>
</reference>
<dbReference type="SMART" id="SM00409">
    <property type="entry name" value="IG"/>
    <property type="match status" value="1"/>
</dbReference>
<name>A0A0B7AXX7_9EUPU</name>
<keyword evidence="1" id="KW-0812">Transmembrane</keyword>
<feature type="chain" id="PRO_5002127895" description="Ig-like domain-containing protein" evidence="2">
    <location>
        <begin position="22"/>
        <end position="174"/>
    </location>
</feature>
<feature type="signal peptide" evidence="2">
    <location>
        <begin position="1"/>
        <end position="21"/>
    </location>
</feature>
<protein>
    <recommendedName>
        <fullName evidence="3">Ig-like domain-containing protein</fullName>
    </recommendedName>
</protein>
<evidence type="ECO:0000259" key="3">
    <source>
        <dbReference type="PROSITE" id="PS50835"/>
    </source>
</evidence>
<evidence type="ECO:0000256" key="2">
    <source>
        <dbReference type="SAM" id="SignalP"/>
    </source>
</evidence>
<dbReference type="Gene3D" id="2.60.40.10">
    <property type="entry name" value="Immunoglobulins"/>
    <property type="match status" value="1"/>
</dbReference>
<dbReference type="EMBL" id="HACG01037900">
    <property type="protein sequence ID" value="CEK84765.1"/>
    <property type="molecule type" value="Transcribed_RNA"/>
</dbReference>
<dbReference type="InterPro" id="IPR036179">
    <property type="entry name" value="Ig-like_dom_sf"/>
</dbReference>
<dbReference type="AlphaFoldDB" id="A0A0B7AXX7"/>
<dbReference type="InterPro" id="IPR007110">
    <property type="entry name" value="Ig-like_dom"/>
</dbReference>
<feature type="domain" description="Ig-like" evidence="3">
    <location>
        <begin position="35"/>
        <end position="110"/>
    </location>
</feature>
<evidence type="ECO:0000256" key="1">
    <source>
        <dbReference type="SAM" id="Phobius"/>
    </source>
</evidence>
<keyword evidence="1" id="KW-1133">Transmembrane helix</keyword>
<gene>
    <name evidence="4" type="primary">ORF144379</name>
</gene>
<evidence type="ECO:0000313" key="4">
    <source>
        <dbReference type="EMBL" id="CEK84765.1"/>
    </source>
</evidence>
<organism evidence="4">
    <name type="scientific">Arion vulgaris</name>
    <dbReference type="NCBI Taxonomy" id="1028688"/>
    <lineage>
        <taxon>Eukaryota</taxon>
        <taxon>Metazoa</taxon>
        <taxon>Spiralia</taxon>
        <taxon>Lophotrochozoa</taxon>
        <taxon>Mollusca</taxon>
        <taxon>Gastropoda</taxon>
        <taxon>Heterobranchia</taxon>
        <taxon>Euthyneura</taxon>
        <taxon>Panpulmonata</taxon>
        <taxon>Eupulmonata</taxon>
        <taxon>Stylommatophora</taxon>
        <taxon>Helicina</taxon>
        <taxon>Arionoidea</taxon>
        <taxon>Arionidae</taxon>
        <taxon>Arion</taxon>
    </lineage>
</organism>
<feature type="transmembrane region" description="Helical" evidence="1">
    <location>
        <begin position="122"/>
        <end position="143"/>
    </location>
</feature>
<sequence length="174" mass="19887">MVIRLFTNVVGILAICQIVLSKLEVKPFMLAETPGGSVKFVCSDPENETIYYYVKWTVRNTSLENSTRDIPTYGRIRAVNGTLNIDNVTYDDANTYTCQYEDNSNTAVLKVYDMPDYMMEGIIIAGICLILLLTLLMATFLSLNKQKRQRKQRLLESDLKISKKKPNHKLHIND</sequence>
<keyword evidence="1" id="KW-0472">Membrane</keyword>
<proteinExistence type="predicted"/>